<evidence type="ECO:0000256" key="1">
    <source>
        <dbReference type="SAM" id="MobiDB-lite"/>
    </source>
</evidence>
<dbReference type="PANTHER" id="PTHR43767">
    <property type="entry name" value="LONG-CHAIN-FATTY-ACID--COA LIGASE"/>
    <property type="match status" value="1"/>
</dbReference>
<feature type="domain" description="AMP-dependent synthetase/ligase" evidence="2">
    <location>
        <begin position="44"/>
        <end position="391"/>
    </location>
</feature>
<reference evidence="3 4" key="1">
    <citation type="journal article" date="2007" name="Genome Res.">
        <title>Genome characteristics of facultatively symbiotic Frankia sp. strains reflect host range and host plant biogeography.</title>
        <authorList>
            <person name="Normand P."/>
            <person name="Lapierre P."/>
            <person name="Tisa L.S."/>
            <person name="Gogarten J.P."/>
            <person name="Alloisio N."/>
            <person name="Bagnarol E."/>
            <person name="Bassi C.A."/>
            <person name="Berry A.M."/>
            <person name="Bickhart D.M."/>
            <person name="Choisne N."/>
            <person name="Couloux A."/>
            <person name="Cournoyer B."/>
            <person name="Cruveiller S."/>
            <person name="Daubin V."/>
            <person name="Demange N."/>
            <person name="Francino M.P."/>
            <person name="Goltsman E."/>
            <person name="Huang Y."/>
            <person name="Kopp O.R."/>
            <person name="Labarre L."/>
            <person name="Lapidus A."/>
            <person name="Lavire C."/>
            <person name="Marechal J."/>
            <person name="Martinez M."/>
            <person name="Mastronunzio J.E."/>
            <person name="Mullin B.C."/>
            <person name="Niemann J."/>
            <person name="Pujic P."/>
            <person name="Rawnsley T."/>
            <person name="Rouy Z."/>
            <person name="Schenowitz C."/>
            <person name="Sellstedt A."/>
            <person name="Tavares F."/>
            <person name="Tomkins J.P."/>
            <person name="Vallenet D."/>
            <person name="Valverde C."/>
            <person name="Wall L.G."/>
            <person name="Wang Y."/>
            <person name="Medigue C."/>
            <person name="Benson D.R."/>
        </authorList>
    </citation>
    <scope>NUCLEOTIDE SEQUENCE [LARGE SCALE GENOMIC DNA]</scope>
    <source>
        <strain evidence="4">DSM 45818 / CECT 9043 / CcI3</strain>
    </source>
</reference>
<name>Q2JBB8_FRACC</name>
<dbReference type="Proteomes" id="UP000001937">
    <property type="component" value="Chromosome"/>
</dbReference>
<dbReference type="PhylomeDB" id="Q2JBB8"/>
<dbReference type="HOGENOM" id="CLU_000022_74_1_11"/>
<keyword evidence="4" id="KW-1185">Reference proteome</keyword>
<dbReference type="AlphaFoldDB" id="Q2JBB8"/>
<dbReference type="SUPFAM" id="SSF56801">
    <property type="entry name" value="Acetyl-CoA synthetase-like"/>
    <property type="match status" value="1"/>
</dbReference>
<gene>
    <name evidence="3" type="ordered locus">Francci3_2050</name>
</gene>
<sequence>MPHVPPAPDQPPVLATLTTCAAERTPDVALFADDGWPAAPGPVTDFATFDRAVTDLAGRLWTAGVRPRATVAIVFANHPRIQLAAFACHRIGAIPALISSAMPDDYLVGTLEALHPTWTIVDSAVAARLSARVREAIDRNSRGRVLRTRAHDGDQPPAVLPELPAPGTPDAQRLRDDEVALITHTSGTTDLPKLVAHSAASIYQHVVPQLGLMTSFGTHRLSAKAISFVHARASSAIITCLLIGMPIGCITDDDPARVADFLHRHGPESLETHPNTYISWEGLASDPRRPMRTISRFSSTFDAIHPRTVRAMLDASDAEDAYFFQAYGQTESGPLAGRPITRADVYNHDTRVIGIPAAGRTVRIVGDDGKPVPFGTAGHIECLSVSQMVGYVGRPTPAVTDSWWRMGDVGRVRPDGTLELLDRLVDKVPGIDSTLALEDLLLARFPALQEALILGSDDGAVDVIITVKTGSTIQDDDVENALRDRGVANIRLHRLLPADLPMTGSKKVRRTSLRSKLDRL</sequence>
<dbReference type="InterPro" id="IPR050237">
    <property type="entry name" value="ATP-dep_AMP-bd_enzyme"/>
</dbReference>
<feature type="region of interest" description="Disordered" evidence="1">
    <location>
        <begin position="144"/>
        <end position="170"/>
    </location>
</feature>
<evidence type="ECO:0000259" key="2">
    <source>
        <dbReference type="Pfam" id="PF00501"/>
    </source>
</evidence>
<accession>Q2JBB8</accession>
<dbReference type="GO" id="GO:0016874">
    <property type="term" value="F:ligase activity"/>
    <property type="evidence" value="ECO:0007669"/>
    <property type="project" value="UniProtKB-KW"/>
</dbReference>
<protein>
    <submittedName>
        <fullName evidence="3">AMP-dependent synthetase and ligase</fullName>
    </submittedName>
</protein>
<evidence type="ECO:0000313" key="4">
    <source>
        <dbReference type="Proteomes" id="UP000001937"/>
    </source>
</evidence>
<dbReference type="Pfam" id="PF00501">
    <property type="entry name" value="AMP-binding"/>
    <property type="match status" value="1"/>
</dbReference>
<proteinExistence type="predicted"/>
<dbReference type="Gene3D" id="3.40.50.12780">
    <property type="entry name" value="N-terminal domain of ligase-like"/>
    <property type="match status" value="1"/>
</dbReference>
<dbReference type="STRING" id="106370.Francci3_2050"/>
<dbReference type="KEGG" id="fra:Francci3_2050"/>
<keyword evidence="3" id="KW-0436">Ligase</keyword>
<dbReference type="RefSeq" id="WP_011436480.1">
    <property type="nucleotide sequence ID" value="NZ_JENI01000083.1"/>
</dbReference>
<dbReference type="PANTHER" id="PTHR43767:SF1">
    <property type="entry name" value="NONRIBOSOMAL PEPTIDE SYNTHASE PES1 (EUROFUNG)-RELATED"/>
    <property type="match status" value="1"/>
</dbReference>
<dbReference type="eggNOG" id="COG0318">
    <property type="taxonomic scope" value="Bacteria"/>
</dbReference>
<organism evidence="3 4">
    <name type="scientific">Frankia casuarinae (strain DSM 45818 / CECT 9043 / HFP020203 / CcI3)</name>
    <dbReference type="NCBI Taxonomy" id="106370"/>
    <lineage>
        <taxon>Bacteria</taxon>
        <taxon>Bacillati</taxon>
        <taxon>Actinomycetota</taxon>
        <taxon>Actinomycetes</taxon>
        <taxon>Frankiales</taxon>
        <taxon>Frankiaceae</taxon>
        <taxon>Frankia</taxon>
    </lineage>
</organism>
<dbReference type="InterPro" id="IPR000873">
    <property type="entry name" value="AMP-dep_synth/lig_dom"/>
</dbReference>
<dbReference type="InterPro" id="IPR042099">
    <property type="entry name" value="ANL_N_sf"/>
</dbReference>
<evidence type="ECO:0000313" key="3">
    <source>
        <dbReference type="EMBL" id="ABD11424.1"/>
    </source>
</evidence>
<dbReference type="EMBL" id="CP000249">
    <property type="protein sequence ID" value="ABD11424.1"/>
    <property type="molecule type" value="Genomic_DNA"/>
</dbReference>